<keyword evidence="3 4" id="KW-0408">Iron</keyword>
<dbReference type="PROSITE" id="PS00086">
    <property type="entry name" value="CYTOCHROME_P450"/>
    <property type="match status" value="1"/>
</dbReference>
<dbReference type="GO" id="GO:0046872">
    <property type="term" value="F:metal ion binding"/>
    <property type="evidence" value="ECO:0007669"/>
    <property type="project" value="UniProtKB-KW"/>
</dbReference>
<dbReference type="InterPro" id="IPR002401">
    <property type="entry name" value="Cyt_P450_E_grp-I"/>
</dbReference>
<sequence>MAPPQLDSNLALFLLFVASCFIIVRRLWLSCNHGGQGRHLPPSPPGLPIIGNIHQLGRGRHHRKLQALARQHGDVFLLWLGSVPALVVSSASMAEEVLKNQDHVFCGRPQQHTARGILYDCRDVGFSPYGERWRQLRRIAVVHLLSIKWVDSLRVLRKEEISSLMARIRMAGASENERDKLRAINTTELIVSLTYSVFSKAAFGNKLGGMNPGSLRAIMKDVFDLLETVAVSDMFPQLGWVDWAMGLNARIKRTASKLDSVLERALQEHEKKPEDGDEAADLLDDLLSVVKEGGEGFNLDRIDVKGLILDNGKKVTFANPLVQILGLSTKEHRIRDMLATAPGWDHFPSPADTATAAQDHFIGGIDTTSKAIEWAMAYLIKNPREMAKVQAEVRQIAGARGVLEEQLVRMSRVQAALKEAMRLHPPVPLLLPRETIQDTKLHGYDIPAKTRVIINAWVIGRDKESWENAEQFLPERFMHNATDYNGRDFRFIPFSAGRRGCPGIVFATRLAELALANLMYHFDWELPEGQDLESFQVVESTGIAPALNSALILVAKPLEA</sequence>
<dbReference type="Proteomes" id="UP001497457">
    <property type="component" value="Chromosome 9rd"/>
</dbReference>
<dbReference type="SUPFAM" id="SSF48264">
    <property type="entry name" value="Cytochrome P450"/>
    <property type="match status" value="1"/>
</dbReference>
<evidence type="ECO:0008006" key="8">
    <source>
        <dbReference type="Google" id="ProtNLM"/>
    </source>
</evidence>
<dbReference type="InterPro" id="IPR017972">
    <property type="entry name" value="Cyt_P450_CS"/>
</dbReference>
<reference evidence="6" key="1">
    <citation type="submission" date="2024-10" db="EMBL/GenBank/DDBJ databases">
        <authorList>
            <person name="Ryan C."/>
        </authorList>
    </citation>
    <scope>NUCLEOTIDE SEQUENCE [LARGE SCALE GENOMIC DNA]</scope>
</reference>
<keyword evidence="2 4" id="KW-0479">Metal-binding</keyword>
<dbReference type="AlphaFoldDB" id="A0ABC9GKE5"/>
<keyword evidence="5" id="KW-0560">Oxidoreductase</keyword>
<dbReference type="CDD" id="cd11072">
    <property type="entry name" value="CYP71-like"/>
    <property type="match status" value="1"/>
</dbReference>
<evidence type="ECO:0000256" key="3">
    <source>
        <dbReference type="ARBA" id="ARBA00023004"/>
    </source>
</evidence>
<dbReference type="PANTHER" id="PTHR47955:SF15">
    <property type="entry name" value="CYTOCHROME P450 71A2-LIKE"/>
    <property type="match status" value="1"/>
</dbReference>
<evidence type="ECO:0000256" key="5">
    <source>
        <dbReference type="RuleBase" id="RU000461"/>
    </source>
</evidence>
<keyword evidence="5" id="KW-0503">Monooxygenase</keyword>
<comment type="similarity">
    <text evidence="1 5">Belongs to the cytochrome P450 family.</text>
</comment>
<dbReference type="Pfam" id="PF00067">
    <property type="entry name" value="p450"/>
    <property type="match status" value="2"/>
</dbReference>
<dbReference type="PRINTS" id="PR00385">
    <property type="entry name" value="P450"/>
</dbReference>
<evidence type="ECO:0000256" key="4">
    <source>
        <dbReference type="PIRSR" id="PIRSR602401-1"/>
    </source>
</evidence>
<dbReference type="PANTHER" id="PTHR47955">
    <property type="entry name" value="CYTOCHROME P450 FAMILY 71 PROTEIN"/>
    <property type="match status" value="1"/>
</dbReference>
<comment type="cofactor">
    <cofactor evidence="4">
        <name>heme</name>
        <dbReference type="ChEBI" id="CHEBI:30413"/>
    </cofactor>
</comment>
<feature type="binding site" description="axial binding residue" evidence="4">
    <location>
        <position position="501"/>
    </location>
    <ligand>
        <name>heme</name>
        <dbReference type="ChEBI" id="CHEBI:30413"/>
    </ligand>
    <ligandPart>
        <name>Fe</name>
        <dbReference type="ChEBI" id="CHEBI:18248"/>
    </ligandPart>
</feature>
<name>A0ABC9GKE5_9POAL</name>
<evidence type="ECO:0000313" key="6">
    <source>
        <dbReference type="EMBL" id="CAL5095794.1"/>
    </source>
</evidence>
<organism evidence="6 7">
    <name type="scientific">Urochloa decumbens</name>
    <dbReference type="NCBI Taxonomy" id="240449"/>
    <lineage>
        <taxon>Eukaryota</taxon>
        <taxon>Viridiplantae</taxon>
        <taxon>Streptophyta</taxon>
        <taxon>Embryophyta</taxon>
        <taxon>Tracheophyta</taxon>
        <taxon>Spermatophyta</taxon>
        <taxon>Magnoliopsida</taxon>
        <taxon>Liliopsida</taxon>
        <taxon>Poales</taxon>
        <taxon>Poaceae</taxon>
        <taxon>PACMAD clade</taxon>
        <taxon>Panicoideae</taxon>
        <taxon>Panicodae</taxon>
        <taxon>Paniceae</taxon>
        <taxon>Melinidinae</taxon>
        <taxon>Urochloa</taxon>
    </lineage>
</organism>
<dbReference type="Gene3D" id="1.10.630.10">
    <property type="entry name" value="Cytochrome P450"/>
    <property type="match status" value="1"/>
</dbReference>
<evidence type="ECO:0000256" key="2">
    <source>
        <dbReference type="ARBA" id="ARBA00022723"/>
    </source>
</evidence>
<keyword evidence="4 5" id="KW-0349">Heme</keyword>
<dbReference type="EMBL" id="OZ075119">
    <property type="protein sequence ID" value="CAL5095794.1"/>
    <property type="molecule type" value="Genomic_DNA"/>
</dbReference>
<dbReference type="InterPro" id="IPR001128">
    <property type="entry name" value="Cyt_P450"/>
</dbReference>
<evidence type="ECO:0000313" key="7">
    <source>
        <dbReference type="Proteomes" id="UP001497457"/>
    </source>
</evidence>
<protein>
    <recommendedName>
        <fullName evidence="8">Cytochrome P450 71A1</fullName>
    </recommendedName>
</protein>
<dbReference type="GO" id="GO:0004497">
    <property type="term" value="F:monooxygenase activity"/>
    <property type="evidence" value="ECO:0007669"/>
    <property type="project" value="UniProtKB-KW"/>
</dbReference>
<dbReference type="PRINTS" id="PR00463">
    <property type="entry name" value="EP450I"/>
</dbReference>
<proteinExistence type="inferred from homology"/>
<keyword evidence="7" id="KW-1185">Reference proteome</keyword>
<evidence type="ECO:0000256" key="1">
    <source>
        <dbReference type="ARBA" id="ARBA00010617"/>
    </source>
</evidence>
<dbReference type="InterPro" id="IPR036396">
    <property type="entry name" value="Cyt_P450_sf"/>
</dbReference>
<accession>A0ABC9GKE5</accession>
<gene>
    <name evidence="6" type="ORF">URODEC1_LOCUS116651</name>
</gene>